<keyword evidence="2" id="KW-0614">Plasmid</keyword>
<organism evidence="2 3">
    <name type="scientific">Rhizobium grahamii CCGE 502</name>
    <dbReference type="NCBI Taxonomy" id="990285"/>
    <lineage>
        <taxon>Bacteria</taxon>
        <taxon>Pseudomonadati</taxon>
        <taxon>Pseudomonadota</taxon>
        <taxon>Alphaproteobacteria</taxon>
        <taxon>Hyphomicrobiales</taxon>
        <taxon>Rhizobiaceae</taxon>
        <taxon>Rhizobium/Agrobacterium group</taxon>
        <taxon>Rhizobium</taxon>
    </lineage>
</organism>
<geneLocation type="plasmid" evidence="2">
    <name>pRg502b</name>
</geneLocation>
<evidence type="ECO:0000313" key="2">
    <source>
        <dbReference type="EMBL" id="EPE94901.1"/>
    </source>
</evidence>
<proteinExistence type="predicted"/>
<sequence length="97" mass="11247">MQDDHISRRATSRNADNFPEVLDEDDRTVDQPSEIAGPHFVDFVRCANEFRNDVRRTVQNLSSPPKPLNTKRRGLNSVFCPSREHQPQRLLEFRSKG</sequence>
<dbReference type="EMBL" id="AEYE02000035">
    <property type="protein sequence ID" value="EPE94901.1"/>
    <property type="molecule type" value="Genomic_DNA"/>
</dbReference>
<feature type="region of interest" description="Disordered" evidence="1">
    <location>
        <begin position="59"/>
        <end position="81"/>
    </location>
</feature>
<gene>
    <name evidence="2" type="ORF">RGCCGE502_30403</name>
</gene>
<protein>
    <submittedName>
        <fullName evidence="2">Uncharacterized protein</fullName>
    </submittedName>
</protein>
<evidence type="ECO:0000256" key="1">
    <source>
        <dbReference type="SAM" id="MobiDB-lite"/>
    </source>
</evidence>
<reference evidence="2 3" key="1">
    <citation type="journal article" date="2012" name="J. Bacteriol.">
        <title>Genome sequence of Rhizobium grahamii CCGE502, a broad-host-range symbiont with low nodulation competitiveness in Phaseolus vulgaris.</title>
        <authorList>
            <person name="Althabegoiti M.J."/>
            <person name="Lozano L."/>
            <person name="Torres-Tejerizo G."/>
            <person name="Ormeno-Orrillo E."/>
            <person name="Rogel M.A."/>
            <person name="Gonzalez V."/>
            <person name="Martinez-Romero E."/>
        </authorList>
    </citation>
    <scope>NUCLEOTIDE SEQUENCE [LARGE SCALE GENOMIC DNA]</scope>
    <source>
        <strain evidence="2 3">CCGE 502</strain>
        <plasmid evidence="2">pRg502b</plasmid>
    </source>
</reference>
<comment type="caution">
    <text evidence="2">The sequence shown here is derived from an EMBL/GenBank/DDBJ whole genome shotgun (WGS) entry which is preliminary data.</text>
</comment>
<dbReference type="Proteomes" id="UP000014411">
    <property type="component" value="Unassembled WGS sequence"/>
</dbReference>
<accession>S3HNA9</accession>
<keyword evidence="3" id="KW-1185">Reference proteome</keyword>
<feature type="region of interest" description="Disordered" evidence="1">
    <location>
        <begin position="1"/>
        <end position="34"/>
    </location>
</feature>
<evidence type="ECO:0000313" key="3">
    <source>
        <dbReference type="Proteomes" id="UP000014411"/>
    </source>
</evidence>
<name>S3HNA9_9HYPH</name>
<dbReference type="HOGENOM" id="CLU_2344662_0_0_5"/>
<dbReference type="AlphaFoldDB" id="S3HNA9"/>